<feature type="binding site" evidence="10">
    <location>
        <begin position="164"/>
        <end position="166"/>
    </location>
    <ligand>
        <name>2-[(2R,5Z)-2-carboxy-4-methylthiazol-5(2H)-ylidene]ethyl phosphate</name>
        <dbReference type="ChEBI" id="CHEBI:62899"/>
    </ligand>
</feature>
<name>A0A5R9BAI4_9MICC</name>
<dbReference type="CDD" id="cd00564">
    <property type="entry name" value="TMP_TenI"/>
    <property type="match status" value="1"/>
</dbReference>
<dbReference type="GO" id="GO:0004789">
    <property type="term" value="F:thiamine-phosphate diphosphorylase activity"/>
    <property type="evidence" value="ECO:0007669"/>
    <property type="project" value="UniProtKB-UniRule"/>
</dbReference>
<dbReference type="NCBIfam" id="TIGR00693">
    <property type="entry name" value="thiE"/>
    <property type="match status" value="1"/>
</dbReference>
<keyword evidence="15" id="KW-1185">Reference proteome</keyword>
<feature type="binding site" evidence="10">
    <location>
        <position position="167"/>
    </location>
    <ligand>
        <name>4-amino-2-methyl-5-(diphosphooxymethyl)pyrimidine</name>
        <dbReference type="ChEBI" id="CHEBI:57841"/>
    </ligand>
</feature>
<evidence type="ECO:0000256" key="5">
    <source>
        <dbReference type="ARBA" id="ARBA00022842"/>
    </source>
</evidence>
<evidence type="ECO:0000256" key="2">
    <source>
        <dbReference type="ARBA" id="ARBA00005165"/>
    </source>
</evidence>
<comment type="caution">
    <text evidence="10">Lacks conserved residue(s) required for the propagation of feature annotation.</text>
</comment>
<dbReference type="InterPro" id="IPR036206">
    <property type="entry name" value="ThiamineP_synth_sf"/>
</dbReference>
<dbReference type="InterPro" id="IPR022998">
    <property type="entry name" value="ThiamineP_synth_TenI"/>
</dbReference>
<dbReference type="InterPro" id="IPR034291">
    <property type="entry name" value="TMP_synthase"/>
</dbReference>
<dbReference type="PANTHER" id="PTHR20857:SF15">
    <property type="entry name" value="THIAMINE-PHOSPHATE SYNTHASE"/>
    <property type="match status" value="1"/>
</dbReference>
<protein>
    <recommendedName>
        <fullName evidence="10">Thiamine-phosphate synthase</fullName>
        <shortName evidence="10">TP synthase</shortName>
        <shortName evidence="10">TPS</shortName>
        <ecNumber evidence="10">2.5.1.3</ecNumber>
    </recommendedName>
    <alternativeName>
        <fullName evidence="10">Thiamine-phosphate pyrophosphorylase</fullName>
        <shortName evidence="10">TMP pyrophosphorylase</shortName>
        <shortName evidence="10">TMP-PPase</shortName>
    </alternativeName>
</protein>
<evidence type="ECO:0000256" key="1">
    <source>
        <dbReference type="ARBA" id="ARBA00003814"/>
    </source>
</evidence>
<keyword evidence="3 10" id="KW-0808">Transferase</keyword>
<evidence type="ECO:0000256" key="6">
    <source>
        <dbReference type="ARBA" id="ARBA00022977"/>
    </source>
</evidence>
<organism evidence="14 15">
    <name type="scientific">Nesterenkonia salmonea</name>
    <dbReference type="NCBI Taxonomy" id="1804987"/>
    <lineage>
        <taxon>Bacteria</taxon>
        <taxon>Bacillati</taxon>
        <taxon>Actinomycetota</taxon>
        <taxon>Actinomycetes</taxon>
        <taxon>Micrococcales</taxon>
        <taxon>Micrococcaceae</taxon>
        <taxon>Nesterenkonia</taxon>
    </lineage>
</organism>
<comment type="caution">
    <text evidence="14">The sequence shown here is derived from an EMBL/GenBank/DDBJ whole genome shotgun (WGS) entry which is preliminary data.</text>
</comment>
<feature type="binding site" evidence="10">
    <location>
        <begin position="66"/>
        <end position="70"/>
    </location>
    <ligand>
        <name>4-amino-2-methyl-5-(diphosphooxymethyl)pyrimidine</name>
        <dbReference type="ChEBI" id="CHEBI:57841"/>
    </ligand>
</feature>
<evidence type="ECO:0000256" key="11">
    <source>
        <dbReference type="RuleBase" id="RU003826"/>
    </source>
</evidence>
<feature type="binding site" evidence="10">
    <location>
        <position position="118"/>
    </location>
    <ligand>
        <name>Mg(2+)</name>
        <dbReference type="ChEBI" id="CHEBI:18420"/>
    </ligand>
</feature>
<evidence type="ECO:0000256" key="7">
    <source>
        <dbReference type="ARBA" id="ARBA00047334"/>
    </source>
</evidence>
<comment type="function">
    <text evidence="1 10">Condenses 4-methyl-5-(beta-hydroxyethyl)thiazole monophosphate (THZ-P) and 2-methyl-4-amino-5-hydroxymethyl pyrimidine pyrophosphate (HMP-PP) to form thiamine monophosphate (TMP).</text>
</comment>
<dbReference type="InterPro" id="IPR013785">
    <property type="entry name" value="Aldolase_TIM"/>
</dbReference>
<evidence type="ECO:0000256" key="8">
    <source>
        <dbReference type="ARBA" id="ARBA00047851"/>
    </source>
</evidence>
<dbReference type="UniPathway" id="UPA00060">
    <property type="reaction ID" value="UER00141"/>
</dbReference>
<feature type="binding site" evidence="10">
    <location>
        <position position="99"/>
    </location>
    <ligand>
        <name>Mg(2+)</name>
        <dbReference type="ChEBI" id="CHEBI:18420"/>
    </ligand>
</feature>
<dbReference type="AlphaFoldDB" id="A0A5R9BAI4"/>
<evidence type="ECO:0000313" key="14">
    <source>
        <dbReference type="EMBL" id="TLP94486.1"/>
    </source>
</evidence>
<evidence type="ECO:0000259" key="13">
    <source>
        <dbReference type="Pfam" id="PF02581"/>
    </source>
</evidence>
<keyword evidence="4 10" id="KW-0479">Metal-binding</keyword>
<evidence type="ECO:0000256" key="4">
    <source>
        <dbReference type="ARBA" id="ARBA00022723"/>
    </source>
</evidence>
<accession>A0A5R9BAI4</accession>
<dbReference type="HAMAP" id="MF_00097">
    <property type="entry name" value="TMP_synthase"/>
    <property type="match status" value="1"/>
</dbReference>
<dbReference type="GO" id="GO:0005737">
    <property type="term" value="C:cytoplasm"/>
    <property type="evidence" value="ECO:0007669"/>
    <property type="project" value="TreeGrafter"/>
</dbReference>
<comment type="pathway">
    <text evidence="2 10 12">Cofactor biosynthesis; thiamine diphosphate biosynthesis; thiamine phosphate from 4-amino-2-methyl-5-diphosphomethylpyrimidine and 4-methyl-5-(2-phosphoethyl)-thiazole: step 1/1.</text>
</comment>
<feature type="domain" description="Thiamine phosphate synthase/TenI" evidence="13">
    <location>
        <begin position="54"/>
        <end position="218"/>
    </location>
</feature>
<keyword evidence="6 10" id="KW-0784">Thiamine biosynthesis</keyword>
<comment type="catalytic activity">
    <reaction evidence="8 10 11">
        <text>2-(2-carboxy-4-methylthiazol-5-yl)ethyl phosphate + 4-amino-2-methyl-5-(diphosphooxymethyl)pyrimidine + 2 H(+) = thiamine phosphate + CO2 + diphosphate</text>
        <dbReference type="Rhea" id="RHEA:47848"/>
        <dbReference type="ChEBI" id="CHEBI:15378"/>
        <dbReference type="ChEBI" id="CHEBI:16526"/>
        <dbReference type="ChEBI" id="CHEBI:33019"/>
        <dbReference type="ChEBI" id="CHEBI:37575"/>
        <dbReference type="ChEBI" id="CHEBI:57841"/>
        <dbReference type="ChEBI" id="CHEBI:62890"/>
        <dbReference type="EC" id="2.5.1.3"/>
    </reaction>
</comment>
<proteinExistence type="inferred from homology"/>
<dbReference type="RefSeq" id="WP_138253751.1">
    <property type="nucleotide sequence ID" value="NZ_VAVZ01000034.1"/>
</dbReference>
<dbReference type="PANTHER" id="PTHR20857">
    <property type="entry name" value="THIAMINE-PHOSPHATE PYROPHOSPHORYLASE"/>
    <property type="match status" value="1"/>
</dbReference>
<dbReference type="SUPFAM" id="SSF51391">
    <property type="entry name" value="Thiamin phosphate synthase"/>
    <property type="match status" value="1"/>
</dbReference>
<keyword evidence="5 10" id="KW-0460">Magnesium</keyword>
<evidence type="ECO:0000313" key="15">
    <source>
        <dbReference type="Proteomes" id="UP000310458"/>
    </source>
</evidence>
<gene>
    <name evidence="10" type="primary">thiE</name>
    <name evidence="14" type="ORF">FEF26_11860</name>
</gene>
<evidence type="ECO:0000256" key="3">
    <source>
        <dbReference type="ARBA" id="ARBA00022679"/>
    </source>
</evidence>
<feature type="binding site" evidence="10">
    <location>
        <position position="137"/>
    </location>
    <ligand>
        <name>4-amino-2-methyl-5-(diphosphooxymethyl)pyrimidine</name>
        <dbReference type="ChEBI" id="CHEBI:57841"/>
    </ligand>
</feature>
<evidence type="ECO:0000256" key="10">
    <source>
        <dbReference type="HAMAP-Rule" id="MF_00097"/>
    </source>
</evidence>
<dbReference type="Proteomes" id="UP000310458">
    <property type="component" value="Unassembled WGS sequence"/>
</dbReference>
<dbReference type="EC" id="2.5.1.3" evidence="10"/>
<sequence length="237" mass="25492">MSYSTPEPTHLGQLRRERLLTSRLYVCTDLQRFIAYPEAGPVEELGLEALRMFYADAFAGGVDIIQVRDKNVSVQTEIAALTLLKEVADEYGGLAAANDRADLAAITGVDVFHVGQEDLSTEQARFILGDDVIIGRSCRTFEQVREADSDIGVDYYCTGPVWETPTKPGRAAVGTELVAQAASLETGKPFFAIGGINVTNVEEVTSAGADRVVVVRAVTEAEDTTAAAHDLRAKLPA</sequence>
<evidence type="ECO:0000256" key="12">
    <source>
        <dbReference type="RuleBase" id="RU004253"/>
    </source>
</evidence>
<dbReference type="EMBL" id="VAVZ01000034">
    <property type="protein sequence ID" value="TLP94486.1"/>
    <property type="molecule type" value="Genomic_DNA"/>
</dbReference>
<dbReference type="GO" id="GO:0009229">
    <property type="term" value="P:thiamine diphosphate biosynthetic process"/>
    <property type="evidence" value="ECO:0007669"/>
    <property type="project" value="UniProtKB-UniRule"/>
</dbReference>
<feature type="binding site" evidence="10">
    <location>
        <position position="195"/>
    </location>
    <ligand>
        <name>2-[(2R,5Z)-2-carboxy-4-methylthiazol-5(2H)-ylidene]ethyl phosphate</name>
        <dbReference type="ChEBI" id="CHEBI:62899"/>
    </ligand>
</feature>
<dbReference type="Gene3D" id="3.20.20.70">
    <property type="entry name" value="Aldolase class I"/>
    <property type="match status" value="1"/>
</dbReference>
<feature type="binding site" evidence="10">
    <location>
        <position position="98"/>
    </location>
    <ligand>
        <name>4-amino-2-methyl-5-(diphosphooxymethyl)pyrimidine</name>
        <dbReference type="ChEBI" id="CHEBI:57841"/>
    </ligand>
</feature>
<evidence type="ECO:0000256" key="9">
    <source>
        <dbReference type="ARBA" id="ARBA00047883"/>
    </source>
</evidence>
<comment type="catalytic activity">
    <reaction evidence="9 10 11">
        <text>2-[(2R,5Z)-2-carboxy-4-methylthiazol-5(2H)-ylidene]ethyl phosphate + 4-amino-2-methyl-5-(diphosphooxymethyl)pyrimidine + 2 H(+) = thiamine phosphate + CO2 + diphosphate</text>
        <dbReference type="Rhea" id="RHEA:47844"/>
        <dbReference type="ChEBI" id="CHEBI:15378"/>
        <dbReference type="ChEBI" id="CHEBI:16526"/>
        <dbReference type="ChEBI" id="CHEBI:33019"/>
        <dbReference type="ChEBI" id="CHEBI:37575"/>
        <dbReference type="ChEBI" id="CHEBI:57841"/>
        <dbReference type="ChEBI" id="CHEBI:62899"/>
        <dbReference type="EC" id="2.5.1.3"/>
    </reaction>
</comment>
<dbReference type="GO" id="GO:0000287">
    <property type="term" value="F:magnesium ion binding"/>
    <property type="evidence" value="ECO:0007669"/>
    <property type="project" value="UniProtKB-UniRule"/>
</dbReference>
<dbReference type="OrthoDB" id="3243336at2"/>
<comment type="similarity">
    <text evidence="10 11">Belongs to the thiamine-phosphate synthase family.</text>
</comment>
<dbReference type="Pfam" id="PF02581">
    <property type="entry name" value="TMP-TENI"/>
    <property type="match status" value="1"/>
</dbReference>
<dbReference type="GO" id="GO:0009228">
    <property type="term" value="P:thiamine biosynthetic process"/>
    <property type="evidence" value="ECO:0007669"/>
    <property type="project" value="UniProtKB-KW"/>
</dbReference>
<reference evidence="14 15" key="1">
    <citation type="submission" date="2019-05" db="EMBL/GenBank/DDBJ databases">
        <title>Nesterenkonia sp. GY074 isolated from the Southern Atlantic Ocean.</title>
        <authorList>
            <person name="Zhang G."/>
        </authorList>
    </citation>
    <scope>NUCLEOTIDE SEQUENCE [LARGE SCALE GENOMIC DNA]</scope>
    <source>
        <strain evidence="14 15">GY074</strain>
    </source>
</reference>
<comment type="catalytic activity">
    <reaction evidence="7 10 11">
        <text>4-methyl-5-(2-phosphooxyethyl)-thiazole + 4-amino-2-methyl-5-(diphosphooxymethyl)pyrimidine + H(+) = thiamine phosphate + diphosphate</text>
        <dbReference type="Rhea" id="RHEA:22328"/>
        <dbReference type="ChEBI" id="CHEBI:15378"/>
        <dbReference type="ChEBI" id="CHEBI:33019"/>
        <dbReference type="ChEBI" id="CHEBI:37575"/>
        <dbReference type="ChEBI" id="CHEBI:57841"/>
        <dbReference type="ChEBI" id="CHEBI:58296"/>
        <dbReference type="EC" id="2.5.1.3"/>
    </reaction>
</comment>
<comment type="cofactor">
    <cofactor evidence="10">
        <name>Mg(2+)</name>
        <dbReference type="ChEBI" id="CHEBI:18420"/>
    </cofactor>
    <text evidence="10">Binds 1 Mg(2+) ion per subunit.</text>
</comment>